<gene>
    <name evidence="11" type="ORF">EBM89_00985</name>
</gene>
<dbReference type="OrthoDB" id="9808022at2"/>
<dbReference type="PROSITE" id="PS51918">
    <property type="entry name" value="RADICAL_SAM"/>
    <property type="match status" value="1"/>
</dbReference>
<evidence type="ECO:0000256" key="2">
    <source>
        <dbReference type="ARBA" id="ARBA00017228"/>
    </source>
</evidence>
<keyword evidence="4 9" id="KW-0949">S-adenosyl-L-methionine</keyword>
<keyword evidence="9" id="KW-0004">4Fe-4S</keyword>
<dbReference type="InterPro" id="IPR007197">
    <property type="entry name" value="rSAM"/>
</dbReference>
<keyword evidence="7 9" id="KW-0411">Iron-sulfur</keyword>
<keyword evidence="9" id="KW-0963">Cytoplasm</keyword>
<organism evidence="11 12">
    <name type="scientific">Cellulomonas triticagri</name>
    <dbReference type="NCBI Taxonomy" id="2483352"/>
    <lineage>
        <taxon>Bacteria</taxon>
        <taxon>Bacillati</taxon>
        <taxon>Actinomycetota</taxon>
        <taxon>Actinomycetes</taxon>
        <taxon>Micrococcales</taxon>
        <taxon>Cellulomonadaceae</taxon>
        <taxon>Cellulomonas</taxon>
    </lineage>
</organism>
<evidence type="ECO:0000256" key="8">
    <source>
        <dbReference type="ARBA" id="ARBA00023186"/>
    </source>
</evidence>
<dbReference type="InterPro" id="IPR006638">
    <property type="entry name" value="Elp3/MiaA/NifB-like_rSAM"/>
</dbReference>
<dbReference type="InterPro" id="IPR058240">
    <property type="entry name" value="rSAM_sf"/>
</dbReference>
<keyword evidence="3 9" id="KW-0349">Heme</keyword>
<dbReference type="Gene3D" id="3.20.20.70">
    <property type="entry name" value="Aldolase class I"/>
    <property type="match status" value="1"/>
</dbReference>
<sequence>MSPALPDGDAAPDDGALPASVLDGAGDRGFGVYLHVPFCSVRCGYCDFNTYTATELGGGASQASYADTALTEIALAGRVLRDAGLPERPVQTVFVGGGTPTVLPASDLMRMVDGLRDTWGLAPGAEVTTEANPDSVTPESLAALAAGGFTRVSFGMQSAVPHVLATLERTHDPRRIPDVVRWARDAGLAVSLDLIYGTPGESLADWRTSLETALATGVDHVSAYALVVEQGTKMAVQVRRGDLTLPDEDDQAAKYELADDLLTAAGLHWYEVSNWARTPADACRHNLAYWRSDDWWGIGPGAHSHVGGLRWWNVKHPRTYAARLADGLSPAAGRETVADDAARLERVMLGVRLDEGLPLAALDERARTAVAGLVADGLVDPGPALAGDAEGDRRVRLTRRGRLLADTVVRSLTA</sequence>
<dbReference type="PANTHER" id="PTHR13932">
    <property type="entry name" value="COPROPORPHYRINIGEN III OXIDASE"/>
    <property type="match status" value="1"/>
</dbReference>
<dbReference type="Pfam" id="PF04055">
    <property type="entry name" value="Radical_SAM"/>
    <property type="match status" value="1"/>
</dbReference>
<protein>
    <recommendedName>
        <fullName evidence="2 9">Heme chaperone HemW</fullName>
    </recommendedName>
</protein>
<evidence type="ECO:0000256" key="4">
    <source>
        <dbReference type="ARBA" id="ARBA00022691"/>
    </source>
</evidence>
<keyword evidence="12" id="KW-1185">Reference proteome</keyword>
<dbReference type="InterPro" id="IPR004559">
    <property type="entry name" value="HemW-like"/>
</dbReference>
<dbReference type="InterPro" id="IPR034505">
    <property type="entry name" value="Coproporphyrinogen-III_oxidase"/>
</dbReference>
<dbReference type="GO" id="GO:0005737">
    <property type="term" value="C:cytoplasm"/>
    <property type="evidence" value="ECO:0007669"/>
    <property type="project" value="UniProtKB-SubCell"/>
</dbReference>
<dbReference type="AlphaFoldDB" id="A0A3M2JJH0"/>
<evidence type="ECO:0000256" key="5">
    <source>
        <dbReference type="ARBA" id="ARBA00022723"/>
    </source>
</evidence>
<comment type="similarity">
    <text evidence="1">Belongs to the anaerobic coproporphyrinogen-III oxidase family. HemW subfamily.</text>
</comment>
<feature type="domain" description="Radical SAM core" evidence="10">
    <location>
        <begin position="24"/>
        <end position="271"/>
    </location>
</feature>
<evidence type="ECO:0000256" key="9">
    <source>
        <dbReference type="RuleBase" id="RU364116"/>
    </source>
</evidence>
<keyword evidence="6 9" id="KW-0408">Iron</keyword>
<evidence type="ECO:0000256" key="6">
    <source>
        <dbReference type="ARBA" id="ARBA00023004"/>
    </source>
</evidence>
<dbReference type="SMART" id="SM00729">
    <property type="entry name" value="Elp3"/>
    <property type="match status" value="1"/>
</dbReference>
<keyword evidence="5 9" id="KW-0479">Metal-binding</keyword>
<dbReference type="InterPro" id="IPR013785">
    <property type="entry name" value="Aldolase_TIM"/>
</dbReference>
<dbReference type="RefSeq" id="WP_122147599.1">
    <property type="nucleotide sequence ID" value="NZ_RFFI01000003.1"/>
</dbReference>
<name>A0A3M2JJH0_9CELL</name>
<dbReference type="SFLD" id="SFLDF00562">
    <property type="entry name" value="HemN-like__clustered_with_heat"/>
    <property type="match status" value="1"/>
</dbReference>
<dbReference type="SFLD" id="SFLDG01065">
    <property type="entry name" value="anaerobic_coproporphyrinogen-I"/>
    <property type="match status" value="1"/>
</dbReference>
<dbReference type="Pfam" id="PF06969">
    <property type="entry name" value="HemN_C"/>
    <property type="match status" value="1"/>
</dbReference>
<dbReference type="Proteomes" id="UP000269289">
    <property type="component" value="Unassembled WGS sequence"/>
</dbReference>
<dbReference type="GO" id="GO:0004109">
    <property type="term" value="F:coproporphyrinogen oxidase activity"/>
    <property type="evidence" value="ECO:0007669"/>
    <property type="project" value="InterPro"/>
</dbReference>
<dbReference type="SUPFAM" id="SSF102114">
    <property type="entry name" value="Radical SAM enzymes"/>
    <property type="match status" value="1"/>
</dbReference>
<dbReference type="CDD" id="cd01335">
    <property type="entry name" value="Radical_SAM"/>
    <property type="match status" value="1"/>
</dbReference>
<evidence type="ECO:0000256" key="3">
    <source>
        <dbReference type="ARBA" id="ARBA00022617"/>
    </source>
</evidence>
<dbReference type="NCBIfam" id="TIGR00539">
    <property type="entry name" value="hemN_rel"/>
    <property type="match status" value="1"/>
</dbReference>
<evidence type="ECO:0000259" key="10">
    <source>
        <dbReference type="PROSITE" id="PS51918"/>
    </source>
</evidence>
<comment type="subcellular location">
    <subcellularLocation>
        <location evidence="9">Cytoplasm</location>
    </subcellularLocation>
</comment>
<evidence type="ECO:0000313" key="11">
    <source>
        <dbReference type="EMBL" id="RMI14207.1"/>
    </source>
</evidence>
<dbReference type="EMBL" id="RFFI01000003">
    <property type="protein sequence ID" value="RMI14207.1"/>
    <property type="molecule type" value="Genomic_DNA"/>
</dbReference>
<comment type="function">
    <text evidence="9">Probably acts as a heme chaperone, transferring heme to an unknown acceptor. Binds one molecule of heme per monomer, possibly covalently. Binds 1 [4Fe-4S] cluster. The cluster is coordinated with 3 cysteines and an exchangeable S-adenosyl-L-methionine.</text>
</comment>
<keyword evidence="8 9" id="KW-0143">Chaperone</keyword>
<dbReference type="GO" id="GO:0051539">
    <property type="term" value="F:4 iron, 4 sulfur cluster binding"/>
    <property type="evidence" value="ECO:0007669"/>
    <property type="project" value="UniProtKB-UniRule"/>
</dbReference>
<evidence type="ECO:0000256" key="1">
    <source>
        <dbReference type="ARBA" id="ARBA00006100"/>
    </source>
</evidence>
<comment type="caution">
    <text evidence="11">The sequence shown here is derived from an EMBL/GenBank/DDBJ whole genome shotgun (WGS) entry which is preliminary data.</text>
</comment>
<dbReference type="PANTHER" id="PTHR13932:SF5">
    <property type="entry name" value="RADICAL S-ADENOSYL METHIONINE DOMAIN-CONTAINING PROTEIN 1, MITOCHONDRIAL"/>
    <property type="match status" value="1"/>
</dbReference>
<evidence type="ECO:0000313" key="12">
    <source>
        <dbReference type="Proteomes" id="UP000269289"/>
    </source>
</evidence>
<dbReference type="GO" id="GO:0046872">
    <property type="term" value="F:metal ion binding"/>
    <property type="evidence" value="ECO:0007669"/>
    <property type="project" value="UniProtKB-UniRule"/>
</dbReference>
<evidence type="ECO:0000256" key="7">
    <source>
        <dbReference type="ARBA" id="ARBA00023014"/>
    </source>
</evidence>
<dbReference type="SFLD" id="SFLDS00029">
    <property type="entry name" value="Radical_SAM"/>
    <property type="match status" value="1"/>
</dbReference>
<accession>A0A3M2JJH0</accession>
<proteinExistence type="inferred from homology"/>
<dbReference type="GO" id="GO:0006779">
    <property type="term" value="P:porphyrin-containing compound biosynthetic process"/>
    <property type="evidence" value="ECO:0007669"/>
    <property type="project" value="InterPro"/>
</dbReference>
<reference evidence="11 12" key="1">
    <citation type="submission" date="2018-10" db="EMBL/GenBank/DDBJ databases">
        <title>Isolation, diversity and antifungal activity of actinobacteria from wheat.</title>
        <authorList>
            <person name="Han C."/>
        </authorList>
    </citation>
    <scope>NUCLEOTIDE SEQUENCE [LARGE SCALE GENOMIC DNA]</scope>
    <source>
        <strain evidence="11 12">NEAU-YY56</strain>
    </source>
</reference>
<dbReference type="InterPro" id="IPR010723">
    <property type="entry name" value="HemN_C"/>
</dbReference>